<comment type="caution">
    <text evidence="1">The sequence shown here is derived from an EMBL/GenBank/DDBJ whole genome shotgun (WGS) entry which is preliminary data.</text>
</comment>
<dbReference type="EMBL" id="JANBVB010002596">
    <property type="protein sequence ID" value="KAJ2883866.1"/>
    <property type="molecule type" value="Genomic_DNA"/>
</dbReference>
<name>A0ACC1LVQ4_9FUNG</name>
<organism evidence="1 2">
    <name type="scientific">Coemansia aciculifera</name>
    <dbReference type="NCBI Taxonomy" id="417176"/>
    <lineage>
        <taxon>Eukaryota</taxon>
        <taxon>Fungi</taxon>
        <taxon>Fungi incertae sedis</taxon>
        <taxon>Zoopagomycota</taxon>
        <taxon>Kickxellomycotina</taxon>
        <taxon>Kickxellomycetes</taxon>
        <taxon>Kickxellales</taxon>
        <taxon>Kickxellaceae</taxon>
        <taxon>Coemansia</taxon>
    </lineage>
</organism>
<evidence type="ECO:0000313" key="2">
    <source>
        <dbReference type="Proteomes" id="UP001139981"/>
    </source>
</evidence>
<gene>
    <name evidence="1" type="ORF">IWW38_005493</name>
</gene>
<evidence type="ECO:0000313" key="1">
    <source>
        <dbReference type="EMBL" id="KAJ2883866.1"/>
    </source>
</evidence>
<accession>A0ACC1LVQ4</accession>
<keyword evidence="2" id="KW-1185">Reference proteome</keyword>
<dbReference type="Proteomes" id="UP001139981">
    <property type="component" value="Unassembled WGS sequence"/>
</dbReference>
<protein>
    <submittedName>
        <fullName evidence="1">Uncharacterized protein</fullName>
    </submittedName>
</protein>
<sequence length="115" mass="12672">MVSAKDISDRLLEDKKDKEIDVAHVEVVDTTQGGCGSMFVVTIVSDTFDRMLPLKRHRLVHSVLKKEIEGIHAITLSLFSVAEYQAKFPSWTPASAKQDNKQAPEASNDSNGSSK</sequence>
<reference evidence="1" key="1">
    <citation type="submission" date="2022-07" db="EMBL/GenBank/DDBJ databases">
        <title>Phylogenomic reconstructions and comparative analyses of Kickxellomycotina fungi.</title>
        <authorList>
            <person name="Reynolds N.K."/>
            <person name="Stajich J.E."/>
            <person name="Barry K."/>
            <person name="Grigoriev I.V."/>
            <person name="Crous P."/>
            <person name="Smith M.E."/>
        </authorList>
    </citation>
    <scope>NUCLEOTIDE SEQUENCE</scope>
    <source>
        <strain evidence="1">CBS 190363</strain>
    </source>
</reference>
<proteinExistence type="predicted"/>